<dbReference type="PANTHER" id="PTHR45751">
    <property type="entry name" value="COPINE FAMILY PROTEIN 1"/>
    <property type="match status" value="1"/>
</dbReference>
<dbReference type="InterPro" id="IPR010734">
    <property type="entry name" value="Copine_C"/>
</dbReference>
<organism evidence="2 3">
    <name type="scientific">Giardia duodenalis assemblage B</name>
    <dbReference type="NCBI Taxonomy" id="1394984"/>
    <lineage>
        <taxon>Eukaryota</taxon>
        <taxon>Metamonada</taxon>
        <taxon>Diplomonadida</taxon>
        <taxon>Hexamitidae</taxon>
        <taxon>Giardiinae</taxon>
        <taxon>Giardia</taxon>
    </lineage>
</organism>
<proteinExistence type="predicted"/>
<reference evidence="2 3" key="1">
    <citation type="journal article" date="2015" name="Mol. Biochem. Parasitol.">
        <title>Identification of polymorphic genes for use in assemblage B genotyping assays through comparative genomics of multiple assemblage B Giardia duodenalis isolates.</title>
        <authorList>
            <person name="Wielinga C."/>
            <person name="Thompson R.C."/>
            <person name="Monis P."/>
            <person name="Ryan U."/>
        </authorList>
    </citation>
    <scope>NUCLEOTIDE SEQUENCE [LARGE SCALE GENOMIC DNA]</scope>
    <source>
        <strain evidence="2 3">BAH15c1</strain>
    </source>
</reference>
<dbReference type="OrthoDB" id="5855668at2759"/>
<dbReference type="Pfam" id="PF07002">
    <property type="entry name" value="Copine"/>
    <property type="match status" value="1"/>
</dbReference>
<dbReference type="EMBL" id="JXTI01000014">
    <property type="protein sequence ID" value="KWX15131.1"/>
    <property type="molecule type" value="Genomic_DNA"/>
</dbReference>
<dbReference type="GO" id="GO:0016567">
    <property type="term" value="P:protein ubiquitination"/>
    <property type="evidence" value="ECO:0007669"/>
    <property type="project" value="TreeGrafter"/>
</dbReference>
<feature type="domain" description="VWFA" evidence="1">
    <location>
        <begin position="26"/>
        <end position="218"/>
    </location>
</feature>
<dbReference type="AlphaFoldDB" id="A0A132NYH7"/>
<dbReference type="SMART" id="SM00327">
    <property type="entry name" value="VWA"/>
    <property type="match status" value="1"/>
</dbReference>
<dbReference type="SUPFAM" id="SSF53300">
    <property type="entry name" value="vWA-like"/>
    <property type="match status" value="1"/>
</dbReference>
<dbReference type="Gene3D" id="3.40.50.410">
    <property type="entry name" value="von Willebrand factor, type A domain"/>
    <property type="match status" value="1"/>
</dbReference>
<dbReference type="VEuPathDB" id="GiardiaDB:QR46_0841"/>
<accession>A0A132NYH7</accession>
<dbReference type="PANTHER" id="PTHR45751:SF11">
    <property type="entry name" value="COPINE FAMILY PROTEIN 2"/>
    <property type="match status" value="1"/>
</dbReference>
<dbReference type="InterPro" id="IPR036465">
    <property type="entry name" value="vWFA_dom_sf"/>
</dbReference>
<evidence type="ECO:0000313" key="2">
    <source>
        <dbReference type="EMBL" id="KWX15131.1"/>
    </source>
</evidence>
<dbReference type="InterPro" id="IPR052079">
    <property type="entry name" value="E3_ligase/Copine_domain"/>
</dbReference>
<evidence type="ECO:0000259" key="1">
    <source>
        <dbReference type="SMART" id="SM00327"/>
    </source>
</evidence>
<dbReference type="InterPro" id="IPR002035">
    <property type="entry name" value="VWF_A"/>
</dbReference>
<dbReference type="GO" id="GO:0004842">
    <property type="term" value="F:ubiquitin-protein transferase activity"/>
    <property type="evidence" value="ECO:0007669"/>
    <property type="project" value="TreeGrafter"/>
</dbReference>
<dbReference type="Proteomes" id="UP000070089">
    <property type="component" value="Unassembled WGS sequence"/>
</dbReference>
<comment type="caution">
    <text evidence="2">The sequence shown here is derived from an EMBL/GenBank/DDBJ whole genome shotgun (WGS) entry which is preliminary data.</text>
</comment>
<gene>
    <name evidence="2" type="ORF">QR46_0841</name>
</gene>
<protein>
    <submittedName>
        <fullName evidence="2">Phospholipid-binding Copine Family Protein</fullName>
    </submittedName>
</protein>
<dbReference type="GO" id="GO:0005634">
    <property type="term" value="C:nucleus"/>
    <property type="evidence" value="ECO:0007669"/>
    <property type="project" value="TreeGrafter"/>
</dbReference>
<name>A0A132NYH7_GIAIN</name>
<sequence>MPSRIPDRYKTYDDLIAAIRKAGIESMQMIVGIDFSKSNEWTGEKSYHHSLHDTSHGETPYVRALRIMSKVVKNFDDDDIYPVYRFGCLNTKDQSVLPLLYPEQDDPHFQGFDGVWEAYKRLAPQVEMSGPTTFAPMIKQAIEICKADPNQFYILVILTDGDVSDIELDKKALIEASNYPLEIIAIGFGDGPFKTMHIFDDKVRGRKFDNFQFVNFTEIEKKSAKCENPELILATAMMQEIPDAYKYIKKLKYL</sequence>
<evidence type="ECO:0000313" key="3">
    <source>
        <dbReference type="Proteomes" id="UP000070089"/>
    </source>
</evidence>